<dbReference type="InterPro" id="IPR001387">
    <property type="entry name" value="Cro/C1-type_HTH"/>
</dbReference>
<dbReference type="Gene3D" id="1.10.260.40">
    <property type="entry name" value="lambda repressor-like DNA-binding domains"/>
    <property type="match status" value="1"/>
</dbReference>
<name>A0A414AEF9_9FIRM</name>
<proteinExistence type="predicted"/>
<dbReference type="RefSeq" id="WP_119206063.1">
    <property type="nucleotide sequence ID" value="NZ_BAABZS010000001.1"/>
</dbReference>
<dbReference type="CDD" id="cd00093">
    <property type="entry name" value="HTH_XRE"/>
    <property type="match status" value="1"/>
</dbReference>
<dbReference type="GO" id="GO:0003677">
    <property type="term" value="F:DNA binding"/>
    <property type="evidence" value="ECO:0007669"/>
    <property type="project" value="InterPro"/>
</dbReference>
<dbReference type="InterPro" id="IPR010982">
    <property type="entry name" value="Lambda_DNA-bd_dom_sf"/>
</dbReference>
<sequence length="141" mass="16252">MYEIFEQLLQKNGVTAYKVSKETGVTQSTLSDWKRGRSTPKSDNMKKIADYFGVSVDYLMTGKDEPKQKAPELTKRDERDIAKDLEILREKLANKELGPAAYDGEDIPEDDADLFLGQVELMLRRLKAKNKEKYNPYKNKK</sequence>
<dbReference type="Proteomes" id="UP000283975">
    <property type="component" value="Unassembled WGS sequence"/>
</dbReference>
<organism evidence="2 3">
    <name type="scientific">Enterocloster bolteae</name>
    <dbReference type="NCBI Taxonomy" id="208479"/>
    <lineage>
        <taxon>Bacteria</taxon>
        <taxon>Bacillati</taxon>
        <taxon>Bacillota</taxon>
        <taxon>Clostridia</taxon>
        <taxon>Lachnospirales</taxon>
        <taxon>Lachnospiraceae</taxon>
        <taxon>Enterocloster</taxon>
    </lineage>
</organism>
<dbReference type="EMBL" id="QSHZ01000072">
    <property type="protein sequence ID" value="RHC45596.1"/>
    <property type="molecule type" value="Genomic_DNA"/>
</dbReference>
<gene>
    <name evidence="2" type="ORF">DW839_32110</name>
</gene>
<dbReference type="AlphaFoldDB" id="A0A414AEF9"/>
<feature type="domain" description="HTH cro/C1-type" evidence="1">
    <location>
        <begin position="5"/>
        <end position="59"/>
    </location>
</feature>
<evidence type="ECO:0000313" key="3">
    <source>
        <dbReference type="Proteomes" id="UP000283975"/>
    </source>
</evidence>
<comment type="caution">
    <text evidence="2">The sequence shown here is derived from an EMBL/GenBank/DDBJ whole genome shotgun (WGS) entry which is preliminary data.</text>
</comment>
<protein>
    <submittedName>
        <fullName evidence="2">XRE family transcriptional regulator</fullName>
    </submittedName>
</protein>
<reference evidence="2 3" key="1">
    <citation type="submission" date="2018-08" db="EMBL/GenBank/DDBJ databases">
        <title>A genome reference for cultivated species of the human gut microbiota.</title>
        <authorList>
            <person name="Zou Y."/>
            <person name="Xue W."/>
            <person name="Luo G."/>
        </authorList>
    </citation>
    <scope>NUCLEOTIDE SEQUENCE [LARGE SCALE GENOMIC DNA]</scope>
    <source>
        <strain evidence="2 3">AM35-14</strain>
    </source>
</reference>
<evidence type="ECO:0000313" key="2">
    <source>
        <dbReference type="EMBL" id="RHC45596.1"/>
    </source>
</evidence>
<accession>A0A414AEF9</accession>
<evidence type="ECO:0000259" key="1">
    <source>
        <dbReference type="PROSITE" id="PS50943"/>
    </source>
</evidence>
<dbReference type="Pfam" id="PF01381">
    <property type="entry name" value="HTH_3"/>
    <property type="match status" value="1"/>
</dbReference>
<dbReference type="PROSITE" id="PS50943">
    <property type="entry name" value="HTH_CROC1"/>
    <property type="match status" value="1"/>
</dbReference>
<dbReference type="SUPFAM" id="SSF47413">
    <property type="entry name" value="lambda repressor-like DNA-binding domains"/>
    <property type="match status" value="1"/>
</dbReference>
<dbReference type="SMART" id="SM00530">
    <property type="entry name" value="HTH_XRE"/>
    <property type="match status" value="1"/>
</dbReference>